<proteinExistence type="predicted"/>
<name>A0ACC2U662_9FUNG</name>
<reference evidence="1" key="1">
    <citation type="submission" date="2022-04" db="EMBL/GenBank/DDBJ databases">
        <title>Genome of the entomopathogenic fungus Entomophthora muscae.</title>
        <authorList>
            <person name="Elya C."/>
            <person name="Lovett B.R."/>
            <person name="Lee E."/>
            <person name="Macias A.M."/>
            <person name="Hajek A.E."/>
            <person name="De Bivort B.L."/>
            <person name="Kasson M.T."/>
            <person name="De Fine Licht H.H."/>
            <person name="Stajich J.E."/>
        </authorList>
    </citation>
    <scope>NUCLEOTIDE SEQUENCE</scope>
    <source>
        <strain evidence="1">Berkeley</strain>
    </source>
</reference>
<keyword evidence="2" id="KW-1185">Reference proteome</keyword>
<dbReference type="Proteomes" id="UP001165960">
    <property type="component" value="Unassembled WGS sequence"/>
</dbReference>
<evidence type="ECO:0000313" key="1">
    <source>
        <dbReference type="EMBL" id="KAJ9081917.1"/>
    </source>
</evidence>
<gene>
    <name evidence="1" type="ORF">DSO57_1009908</name>
</gene>
<organism evidence="1 2">
    <name type="scientific">Entomophthora muscae</name>
    <dbReference type="NCBI Taxonomy" id="34485"/>
    <lineage>
        <taxon>Eukaryota</taxon>
        <taxon>Fungi</taxon>
        <taxon>Fungi incertae sedis</taxon>
        <taxon>Zoopagomycota</taxon>
        <taxon>Entomophthoromycotina</taxon>
        <taxon>Entomophthoromycetes</taxon>
        <taxon>Entomophthorales</taxon>
        <taxon>Entomophthoraceae</taxon>
        <taxon>Entomophthora</taxon>
    </lineage>
</organism>
<evidence type="ECO:0000313" key="2">
    <source>
        <dbReference type="Proteomes" id="UP001165960"/>
    </source>
</evidence>
<accession>A0ACC2U662</accession>
<comment type="caution">
    <text evidence="1">The sequence shown here is derived from an EMBL/GenBank/DDBJ whole genome shotgun (WGS) entry which is preliminary data.</text>
</comment>
<protein>
    <submittedName>
        <fullName evidence="1">Uncharacterized protein</fullName>
    </submittedName>
</protein>
<sequence length="214" mass="24460">MMYFLFFAVALAGFGGKISFKAPRAHKGRPCGTQEALFLSNSYINPKCSFHFGNWTFPMSHKLNPQLFSALLYPEVYPKPHVHVSYNLRWSGSKAISREEYCYEDEKCRLSITPCDIHSWCVQLQKEDFGTAEPTSLKSSNSNHLIIFQGPKKAVVFANLILNELSWLDNNTSLNWCLFCKPNIERLLLPAVYKNLPVGILTVRFESIENPFVE</sequence>
<dbReference type="EMBL" id="QTSX02001452">
    <property type="protein sequence ID" value="KAJ9081917.1"/>
    <property type="molecule type" value="Genomic_DNA"/>
</dbReference>